<dbReference type="VEuPathDB" id="FungiDB:VP01_3805g1"/>
<sequence>MEGVTELEDRNTCLHLIQECRALIVRAIEAAFWFEAEPESPPFYIPKLPHLPTYNLGPPPQILSAPIEFPHPESLLISTPCSTPASALFLRPPAAQPPRRSTGLSSPLQCPPKVLSSALYSPDPQKSPEDTLLCLIWSASAFCVYHLAYISSTLVFPKLSCRPYCDQAKLTVLQCVSYHQAELTMSQCVSYCQIHIDHISEKGVFPLPSLKLTLFKLLNPLCDLIGLFWLVMESSSPLTGISLSTLSIKANLWGCQTRPEEQRLYCLIFTTANLWPKMRLYLLHTGCHTQCTTQNMRRGREQLRSVDGRGFSFTHPHLRKFLNISVKTGNFGHNSILWRIPLGDPKATELNQFISLLSPVIRFLLIGPVKFESLFPHVSITNNSMFLLKNHIGSSTCNQTTLKVQHTWRTHKAAAGFKFNKDLWWVVCRPTASQGGSHVKFPDLKPQGIVVPALFHQQLLPQKLAVTLLSYPSHYLKTYKTAGPPTTPIFCSDLQTSGENQLSPRQTQQ</sequence>
<evidence type="ECO:0000313" key="1">
    <source>
        <dbReference type="EMBL" id="KNZ51798.1"/>
    </source>
</evidence>
<evidence type="ECO:0000313" key="2">
    <source>
        <dbReference type="Proteomes" id="UP000037035"/>
    </source>
</evidence>
<proteinExistence type="predicted"/>
<gene>
    <name evidence="1" type="ORF">VP01_3805g1</name>
</gene>
<name>A0A0L6UTD9_9BASI</name>
<accession>A0A0L6UTD9</accession>
<comment type="caution">
    <text evidence="1">The sequence shown here is derived from an EMBL/GenBank/DDBJ whole genome shotgun (WGS) entry which is preliminary data.</text>
</comment>
<dbReference type="AlphaFoldDB" id="A0A0L6UTD9"/>
<reference evidence="1 2" key="1">
    <citation type="submission" date="2015-08" db="EMBL/GenBank/DDBJ databases">
        <title>Next Generation Sequencing and Analysis of the Genome of Puccinia sorghi L Schw, the Causal Agent of Maize Common Rust.</title>
        <authorList>
            <person name="Rochi L."/>
            <person name="Burguener G."/>
            <person name="Darino M."/>
            <person name="Turjanski A."/>
            <person name="Kreff E."/>
            <person name="Dieguez M.J."/>
            <person name="Sacco F."/>
        </authorList>
    </citation>
    <scope>NUCLEOTIDE SEQUENCE [LARGE SCALE GENOMIC DNA]</scope>
    <source>
        <strain evidence="1 2">RO10H11247</strain>
    </source>
</reference>
<dbReference type="EMBL" id="LAVV01008841">
    <property type="protein sequence ID" value="KNZ51798.1"/>
    <property type="molecule type" value="Genomic_DNA"/>
</dbReference>
<dbReference type="Proteomes" id="UP000037035">
    <property type="component" value="Unassembled WGS sequence"/>
</dbReference>
<protein>
    <submittedName>
        <fullName evidence="1">Uncharacterized protein</fullName>
    </submittedName>
</protein>
<keyword evidence="2" id="KW-1185">Reference proteome</keyword>
<organism evidence="1 2">
    <name type="scientific">Puccinia sorghi</name>
    <dbReference type="NCBI Taxonomy" id="27349"/>
    <lineage>
        <taxon>Eukaryota</taxon>
        <taxon>Fungi</taxon>
        <taxon>Dikarya</taxon>
        <taxon>Basidiomycota</taxon>
        <taxon>Pucciniomycotina</taxon>
        <taxon>Pucciniomycetes</taxon>
        <taxon>Pucciniales</taxon>
        <taxon>Pucciniaceae</taxon>
        <taxon>Puccinia</taxon>
    </lineage>
</organism>